<dbReference type="Proteomes" id="UP001213000">
    <property type="component" value="Unassembled WGS sequence"/>
</dbReference>
<dbReference type="EMBL" id="JANIEX010000720">
    <property type="protein sequence ID" value="KAJ3563813.1"/>
    <property type="molecule type" value="Genomic_DNA"/>
</dbReference>
<protein>
    <recommendedName>
        <fullName evidence="3">F-box domain-containing protein</fullName>
    </recommendedName>
</protein>
<evidence type="ECO:0000313" key="1">
    <source>
        <dbReference type="EMBL" id="KAJ3563813.1"/>
    </source>
</evidence>
<evidence type="ECO:0008006" key="3">
    <source>
        <dbReference type="Google" id="ProtNLM"/>
    </source>
</evidence>
<sequence>MTKVDVALPQDVLDVITAHVDDVVTLLKLCLVSRALLPQAQRELYREITLIDTGNNMNRGTPGRKETILKFFRTMITRPRLAKNVRRFTYRGRRLQYDWWERMNGALQPMIHLRFFFLEGSQLPLATMLFKDCSFQLREFRWVIDTKLSPTTSLSRGTEEEHLRTFLSTQKEIIALNAPFASIRVPPIICPSLKILVGDTDTIMKVLPGRETVVWLLFRDSQWGAVCDYDAIISPLSRIRCLFLSGHVPRRNLIEFVPYLHNIEIIFLSGTALGVSLSSVADPGFK</sequence>
<accession>A0AAD5VLY6</accession>
<keyword evidence="2" id="KW-1185">Reference proteome</keyword>
<gene>
    <name evidence="1" type="ORF">NP233_g8694</name>
</gene>
<name>A0AAD5VLY6_9AGAR</name>
<organism evidence="1 2">
    <name type="scientific">Leucocoprinus birnbaumii</name>
    <dbReference type="NCBI Taxonomy" id="56174"/>
    <lineage>
        <taxon>Eukaryota</taxon>
        <taxon>Fungi</taxon>
        <taxon>Dikarya</taxon>
        <taxon>Basidiomycota</taxon>
        <taxon>Agaricomycotina</taxon>
        <taxon>Agaricomycetes</taxon>
        <taxon>Agaricomycetidae</taxon>
        <taxon>Agaricales</taxon>
        <taxon>Agaricineae</taxon>
        <taxon>Agaricaceae</taxon>
        <taxon>Leucocoprinus</taxon>
    </lineage>
</organism>
<reference evidence="1" key="1">
    <citation type="submission" date="2022-07" db="EMBL/GenBank/DDBJ databases">
        <title>Genome Sequence of Leucocoprinus birnbaumii.</title>
        <authorList>
            <person name="Buettner E."/>
        </authorList>
    </citation>
    <scope>NUCLEOTIDE SEQUENCE</scope>
    <source>
        <strain evidence="1">VT141</strain>
    </source>
</reference>
<dbReference type="AlphaFoldDB" id="A0AAD5VLY6"/>
<evidence type="ECO:0000313" key="2">
    <source>
        <dbReference type="Proteomes" id="UP001213000"/>
    </source>
</evidence>
<comment type="caution">
    <text evidence="1">The sequence shown here is derived from an EMBL/GenBank/DDBJ whole genome shotgun (WGS) entry which is preliminary data.</text>
</comment>
<proteinExistence type="predicted"/>